<dbReference type="NCBIfam" id="TIGR00738">
    <property type="entry name" value="rrf2_super"/>
    <property type="match status" value="1"/>
</dbReference>
<dbReference type="GO" id="GO:0005829">
    <property type="term" value="C:cytosol"/>
    <property type="evidence" value="ECO:0007669"/>
    <property type="project" value="TreeGrafter"/>
</dbReference>
<dbReference type="RefSeq" id="WP_188662979.1">
    <property type="nucleotide sequence ID" value="NZ_BMHV01000007.1"/>
</dbReference>
<dbReference type="SUPFAM" id="SSF46785">
    <property type="entry name" value="Winged helix' DNA-binding domain"/>
    <property type="match status" value="1"/>
</dbReference>
<gene>
    <name evidence="2" type="primary">aau3</name>
    <name evidence="2" type="ORF">GCM10011332_12970</name>
</gene>
<reference evidence="2" key="1">
    <citation type="journal article" date="2014" name="Int. J. Syst. Evol. Microbiol.">
        <title>Complete genome sequence of Corynebacterium casei LMG S-19264T (=DSM 44701T), isolated from a smear-ripened cheese.</title>
        <authorList>
            <consortium name="US DOE Joint Genome Institute (JGI-PGF)"/>
            <person name="Walter F."/>
            <person name="Albersmeier A."/>
            <person name="Kalinowski J."/>
            <person name="Ruckert C."/>
        </authorList>
    </citation>
    <scope>NUCLEOTIDE SEQUENCE</scope>
    <source>
        <strain evidence="2">CGMCC 1.15254</strain>
    </source>
</reference>
<comment type="caution">
    <text evidence="2">The sequence shown here is derived from an EMBL/GenBank/DDBJ whole genome shotgun (WGS) entry which is preliminary data.</text>
</comment>
<dbReference type="GO" id="GO:0003677">
    <property type="term" value="F:DNA binding"/>
    <property type="evidence" value="ECO:0007669"/>
    <property type="project" value="UniProtKB-KW"/>
</dbReference>
<protein>
    <submittedName>
        <fullName evidence="2">Protein aau3</fullName>
    </submittedName>
</protein>
<dbReference type="PROSITE" id="PS01332">
    <property type="entry name" value="HTH_RRF2_1"/>
    <property type="match status" value="1"/>
</dbReference>
<sequence length="145" mass="16078">MKLQKATYCALYAVLELARDPDVQLSATDIADKYNISANHLAKVLRDLGRAGLVESVRGAGGGYRFAGNLKRTTLFDVIHLFEDVSENERARDSQADTDIGNALNLVLREIDEIAIATLGSITIGTLLKTMRWRTERVERDQENA</sequence>
<proteinExistence type="predicted"/>
<dbReference type="Gene3D" id="1.10.10.10">
    <property type="entry name" value="Winged helix-like DNA-binding domain superfamily/Winged helix DNA-binding domain"/>
    <property type="match status" value="1"/>
</dbReference>
<dbReference type="InterPro" id="IPR000944">
    <property type="entry name" value="Tscrpt_reg_Rrf2"/>
</dbReference>
<evidence type="ECO:0000313" key="2">
    <source>
        <dbReference type="EMBL" id="GGF60600.1"/>
    </source>
</evidence>
<evidence type="ECO:0000256" key="1">
    <source>
        <dbReference type="ARBA" id="ARBA00023125"/>
    </source>
</evidence>
<evidence type="ECO:0000313" key="3">
    <source>
        <dbReference type="Proteomes" id="UP000632498"/>
    </source>
</evidence>
<dbReference type="InterPro" id="IPR030489">
    <property type="entry name" value="TR_Rrf2-type_CS"/>
</dbReference>
<dbReference type="PANTHER" id="PTHR33221">
    <property type="entry name" value="WINGED HELIX-TURN-HELIX TRANSCRIPTIONAL REGULATOR, RRF2 FAMILY"/>
    <property type="match status" value="1"/>
</dbReference>
<dbReference type="PANTHER" id="PTHR33221:SF4">
    <property type="entry name" value="HTH-TYPE TRANSCRIPTIONAL REPRESSOR NSRR"/>
    <property type="match status" value="1"/>
</dbReference>
<keyword evidence="3" id="KW-1185">Reference proteome</keyword>
<dbReference type="InterPro" id="IPR036390">
    <property type="entry name" value="WH_DNA-bd_sf"/>
</dbReference>
<dbReference type="Pfam" id="PF02082">
    <property type="entry name" value="Rrf2"/>
    <property type="match status" value="1"/>
</dbReference>
<dbReference type="AlphaFoldDB" id="A0A917BXY1"/>
<reference evidence="2" key="2">
    <citation type="submission" date="2020-09" db="EMBL/GenBank/DDBJ databases">
        <authorList>
            <person name="Sun Q."/>
            <person name="Zhou Y."/>
        </authorList>
    </citation>
    <scope>NUCLEOTIDE SEQUENCE</scope>
    <source>
        <strain evidence="2">CGMCC 1.15254</strain>
    </source>
</reference>
<accession>A0A917BXY1</accession>
<dbReference type="GO" id="GO:0003700">
    <property type="term" value="F:DNA-binding transcription factor activity"/>
    <property type="evidence" value="ECO:0007669"/>
    <property type="project" value="TreeGrafter"/>
</dbReference>
<name>A0A917BXY1_9PROT</name>
<keyword evidence="1" id="KW-0238">DNA-binding</keyword>
<dbReference type="InterPro" id="IPR036388">
    <property type="entry name" value="WH-like_DNA-bd_sf"/>
</dbReference>
<organism evidence="2 3">
    <name type="scientific">Terasakiella brassicae</name>
    <dbReference type="NCBI Taxonomy" id="1634917"/>
    <lineage>
        <taxon>Bacteria</taxon>
        <taxon>Pseudomonadati</taxon>
        <taxon>Pseudomonadota</taxon>
        <taxon>Alphaproteobacteria</taxon>
        <taxon>Rhodospirillales</taxon>
        <taxon>Terasakiellaceae</taxon>
        <taxon>Terasakiella</taxon>
    </lineage>
</organism>
<dbReference type="PROSITE" id="PS51197">
    <property type="entry name" value="HTH_RRF2_2"/>
    <property type="match status" value="1"/>
</dbReference>
<dbReference type="EMBL" id="BMHV01000007">
    <property type="protein sequence ID" value="GGF60600.1"/>
    <property type="molecule type" value="Genomic_DNA"/>
</dbReference>
<dbReference type="Proteomes" id="UP000632498">
    <property type="component" value="Unassembled WGS sequence"/>
</dbReference>